<dbReference type="InterPro" id="IPR033704">
    <property type="entry name" value="dUTPase_trimeric"/>
</dbReference>
<dbReference type="PANTHER" id="PTHR42680:SF3">
    <property type="entry name" value="DCTP DEAMINASE"/>
    <property type="match status" value="1"/>
</dbReference>
<proteinExistence type="inferred from homology"/>
<accession>A0A6J5NN94</accession>
<dbReference type="CDD" id="cd07557">
    <property type="entry name" value="trimeric_dUTPase"/>
    <property type="match status" value="1"/>
</dbReference>
<keyword evidence="2" id="KW-0546">Nucleotide metabolism</keyword>
<dbReference type="SUPFAM" id="SSF51283">
    <property type="entry name" value="dUTPase-like"/>
    <property type="match status" value="1"/>
</dbReference>
<evidence type="ECO:0000256" key="1">
    <source>
        <dbReference type="ARBA" id="ARBA00022801"/>
    </source>
</evidence>
<dbReference type="PANTHER" id="PTHR42680">
    <property type="entry name" value="DCTP DEAMINASE"/>
    <property type="match status" value="1"/>
</dbReference>
<dbReference type="NCBIfam" id="TIGR02274">
    <property type="entry name" value="dCTP_deam"/>
    <property type="match status" value="1"/>
</dbReference>
<dbReference type="InterPro" id="IPR036157">
    <property type="entry name" value="dUTPase-like_sf"/>
</dbReference>
<dbReference type="Pfam" id="PF22769">
    <property type="entry name" value="DCD"/>
    <property type="match status" value="1"/>
</dbReference>
<name>A0A6J5NN94_9CAUD</name>
<dbReference type="Gene3D" id="2.70.40.10">
    <property type="match status" value="1"/>
</dbReference>
<evidence type="ECO:0000313" key="3">
    <source>
        <dbReference type="EMBL" id="CAB4158458.1"/>
    </source>
</evidence>
<protein>
    <submittedName>
        <fullName evidence="3">Dcd Deoxycytidine deaminase</fullName>
    </submittedName>
</protein>
<dbReference type="GO" id="GO:0015949">
    <property type="term" value="P:nucleobase-containing small molecule interconversion"/>
    <property type="evidence" value="ECO:0007669"/>
    <property type="project" value="TreeGrafter"/>
</dbReference>
<keyword evidence="1" id="KW-0378">Hydrolase</keyword>
<dbReference type="EMBL" id="LR796678">
    <property type="protein sequence ID" value="CAB4158458.1"/>
    <property type="molecule type" value="Genomic_DNA"/>
</dbReference>
<dbReference type="HAMAP" id="MF_00146">
    <property type="entry name" value="dCTP_deaminase"/>
    <property type="match status" value="1"/>
</dbReference>
<dbReference type="GO" id="GO:0006229">
    <property type="term" value="P:dUTP biosynthetic process"/>
    <property type="evidence" value="ECO:0007669"/>
    <property type="project" value="InterPro"/>
</dbReference>
<dbReference type="InterPro" id="IPR011962">
    <property type="entry name" value="dCTP_deaminase"/>
</dbReference>
<organism evidence="3">
    <name type="scientific">uncultured Caudovirales phage</name>
    <dbReference type="NCBI Taxonomy" id="2100421"/>
    <lineage>
        <taxon>Viruses</taxon>
        <taxon>Duplodnaviria</taxon>
        <taxon>Heunggongvirae</taxon>
        <taxon>Uroviricota</taxon>
        <taxon>Caudoviricetes</taxon>
        <taxon>Peduoviridae</taxon>
        <taxon>Maltschvirus</taxon>
        <taxon>Maltschvirus maltsch</taxon>
    </lineage>
</organism>
<reference evidence="3" key="1">
    <citation type="submission" date="2020-04" db="EMBL/GenBank/DDBJ databases">
        <authorList>
            <person name="Chiriac C."/>
            <person name="Salcher M."/>
            <person name="Ghai R."/>
            <person name="Kavagutti S V."/>
        </authorList>
    </citation>
    <scope>NUCLEOTIDE SEQUENCE</scope>
</reference>
<gene>
    <name evidence="3" type="ORF">UFOVP698_13</name>
</gene>
<sequence>MTPDDRRPMDEQIAMQKETYYRLNRRFGPYGILNDREITRLAKESAMIEPFAEGAKRPGVISYGVTSFGYDMRVADEWVETVLRSGEIIDPKFPHPVTKRDETLYSDFQPLQPGWYSRKLTWFVLPPGAFVLNHSVEYFRIPEDVVGVVVGKSTYARCGLIVNCTPMEPGWHGHLTIELHNASQHAIKVYANEGIAQVMFHRGERPSVTYADKGGKYQGQTGVTLGKVE</sequence>
<evidence type="ECO:0000256" key="2">
    <source>
        <dbReference type="ARBA" id="ARBA00023080"/>
    </source>
</evidence>
<dbReference type="GO" id="GO:0008829">
    <property type="term" value="F:dCTP deaminase activity"/>
    <property type="evidence" value="ECO:0007669"/>
    <property type="project" value="InterPro"/>
</dbReference>